<evidence type="ECO:0000259" key="6">
    <source>
        <dbReference type="Pfam" id="PF01602"/>
    </source>
</evidence>
<dbReference type="InterPro" id="IPR002553">
    <property type="entry name" value="Clathrin/coatomer_adapt-like_N"/>
</dbReference>
<accession>A2G4T6</accession>
<protein>
    <recommendedName>
        <fullName evidence="6">Clathrin/coatomer adaptor adaptin-like N-terminal domain-containing protein</fullName>
    </recommendedName>
</protein>
<dbReference type="SUPFAM" id="SSF48371">
    <property type="entry name" value="ARM repeat"/>
    <property type="match status" value="1"/>
</dbReference>
<dbReference type="PANTHER" id="PTHR11134">
    <property type="entry name" value="ADAPTOR COMPLEX SUBUNIT BETA FAMILY MEMBER"/>
    <property type="match status" value="1"/>
</dbReference>
<dbReference type="Proteomes" id="UP000001542">
    <property type="component" value="Unassembled WGS sequence"/>
</dbReference>
<dbReference type="GO" id="GO:0012505">
    <property type="term" value="C:endomembrane system"/>
    <property type="evidence" value="ECO:0007669"/>
    <property type="project" value="UniProtKB-SubCell"/>
</dbReference>
<evidence type="ECO:0000256" key="1">
    <source>
        <dbReference type="ARBA" id="ARBA00004308"/>
    </source>
</evidence>
<dbReference type="AlphaFoldDB" id="A2G4T6"/>
<proteinExistence type="inferred from homology"/>
<sequence>MSVGSKANDVISQYYSSIRECLSSRDDASIEVSLRLLCGLMSRGYNLSQFAPLVAQHVVNERDEVEILAQMLMIQLSSSDSDACLQAVNSLYTAMKSPRESRRLRAVKTLTSLNHPDLVQIIDKLLQIGMSDDSQYVRKATLIGSAKLVKLCEQKRPAVKRQLQSALGSADTIVISGAIFACEIINEVQLIVAAADKIWPIMLALDPWTQSRALHHLRSSQKSTRSVVSVLLHSQNASVVIEAAQYFMDEPEVAIQPLIRLLYSPPVISVHAFVALEKIAEKFPDLLIPYASHFLPPQQCEHAEHLAVQILGHLGPKCSPDILLRWALNCGNSFAAHYLGQNNFSEAIKELLERGNRAVAEIASHYASILAKTEAGEALLASLLELDGPRAPVVAVFSDTCRENKELGDAMIKILTEKYNELPREVKTEGALLAARMVDIGGENGGRRLLDMCLSDENQDVQKRAKILDTMVKSDNEKMRKTVWSTRPPPPPSPPVIFIPDFE</sequence>
<keyword evidence="8" id="KW-1185">Reference proteome</keyword>
<dbReference type="OrthoDB" id="10264323at2759"/>
<keyword evidence="5" id="KW-0472">Membrane</keyword>
<reference evidence="7" key="1">
    <citation type="submission" date="2006-10" db="EMBL/GenBank/DDBJ databases">
        <authorList>
            <person name="Amadeo P."/>
            <person name="Zhao Q."/>
            <person name="Wortman J."/>
            <person name="Fraser-Liggett C."/>
            <person name="Carlton J."/>
        </authorList>
    </citation>
    <scope>NUCLEOTIDE SEQUENCE</scope>
    <source>
        <strain evidence="7">G3</strain>
    </source>
</reference>
<dbReference type="GO" id="GO:0006886">
    <property type="term" value="P:intracellular protein transport"/>
    <property type="evidence" value="ECO:0007669"/>
    <property type="project" value="InterPro"/>
</dbReference>
<evidence type="ECO:0000256" key="4">
    <source>
        <dbReference type="ARBA" id="ARBA00022927"/>
    </source>
</evidence>
<organism evidence="7 8">
    <name type="scientific">Trichomonas vaginalis (strain ATCC PRA-98 / G3)</name>
    <dbReference type="NCBI Taxonomy" id="412133"/>
    <lineage>
        <taxon>Eukaryota</taxon>
        <taxon>Metamonada</taxon>
        <taxon>Parabasalia</taxon>
        <taxon>Trichomonadida</taxon>
        <taxon>Trichomonadidae</taxon>
        <taxon>Trichomonas</taxon>
    </lineage>
</organism>
<dbReference type="InterPro" id="IPR011989">
    <property type="entry name" value="ARM-like"/>
</dbReference>
<dbReference type="GO" id="GO:0030117">
    <property type="term" value="C:membrane coat"/>
    <property type="evidence" value="ECO:0007669"/>
    <property type="project" value="InterPro"/>
</dbReference>
<dbReference type="KEGG" id="tva:4745483"/>
<dbReference type="eggNOG" id="KOG1060">
    <property type="taxonomic scope" value="Eukaryota"/>
</dbReference>
<dbReference type="Gene3D" id="1.25.10.10">
    <property type="entry name" value="Leucine-rich Repeat Variant"/>
    <property type="match status" value="1"/>
</dbReference>
<comment type="subcellular location">
    <subcellularLocation>
        <location evidence="1">Endomembrane system</location>
    </subcellularLocation>
</comment>
<dbReference type="STRING" id="5722.A2G4T6"/>
<dbReference type="RefSeq" id="XP_001300760.1">
    <property type="nucleotide sequence ID" value="XM_001300759.1"/>
</dbReference>
<dbReference type="SMR" id="A2G4T6"/>
<gene>
    <name evidence="7" type="ORF">TVAG_421690</name>
</gene>
<comment type="similarity">
    <text evidence="2">Belongs to the adaptor complexes large subunit family.</text>
</comment>
<dbReference type="InterPro" id="IPR016024">
    <property type="entry name" value="ARM-type_fold"/>
</dbReference>
<dbReference type="Pfam" id="PF01602">
    <property type="entry name" value="Adaptin_N"/>
    <property type="match status" value="1"/>
</dbReference>
<reference evidence="7" key="2">
    <citation type="journal article" date="2007" name="Science">
        <title>Draft genome sequence of the sexually transmitted pathogen Trichomonas vaginalis.</title>
        <authorList>
            <person name="Carlton J.M."/>
            <person name="Hirt R.P."/>
            <person name="Silva J.C."/>
            <person name="Delcher A.L."/>
            <person name="Schatz M."/>
            <person name="Zhao Q."/>
            <person name="Wortman J.R."/>
            <person name="Bidwell S.L."/>
            <person name="Alsmark U.C.M."/>
            <person name="Besteiro S."/>
            <person name="Sicheritz-Ponten T."/>
            <person name="Noel C.J."/>
            <person name="Dacks J.B."/>
            <person name="Foster P.G."/>
            <person name="Simillion C."/>
            <person name="Van de Peer Y."/>
            <person name="Miranda-Saavedra D."/>
            <person name="Barton G.J."/>
            <person name="Westrop G.D."/>
            <person name="Mueller S."/>
            <person name="Dessi D."/>
            <person name="Fiori P.L."/>
            <person name="Ren Q."/>
            <person name="Paulsen I."/>
            <person name="Zhang H."/>
            <person name="Bastida-Corcuera F.D."/>
            <person name="Simoes-Barbosa A."/>
            <person name="Brown M.T."/>
            <person name="Hayes R.D."/>
            <person name="Mukherjee M."/>
            <person name="Okumura C.Y."/>
            <person name="Schneider R."/>
            <person name="Smith A.J."/>
            <person name="Vanacova S."/>
            <person name="Villalvazo M."/>
            <person name="Haas B.J."/>
            <person name="Pertea M."/>
            <person name="Feldblyum T.V."/>
            <person name="Utterback T.R."/>
            <person name="Shu C.L."/>
            <person name="Osoegawa K."/>
            <person name="de Jong P.J."/>
            <person name="Hrdy I."/>
            <person name="Horvathova L."/>
            <person name="Zubacova Z."/>
            <person name="Dolezal P."/>
            <person name="Malik S.B."/>
            <person name="Logsdon J.M. Jr."/>
            <person name="Henze K."/>
            <person name="Gupta A."/>
            <person name="Wang C.C."/>
            <person name="Dunne R.L."/>
            <person name="Upcroft J.A."/>
            <person name="Upcroft P."/>
            <person name="White O."/>
            <person name="Salzberg S.L."/>
            <person name="Tang P."/>
            <person name="Chiu C.-H."/>
            <person name="Lee Y.-S."/>
            <person name="Embley T.M."/>
            <person name="Coombs G.H."/>
            <person name="Mottram J.C."/>
            <person name="Tachezy J."/>
            <person name="Fraser-Liggett C.M."/>
            <person name="Johnson P.J."/>
        </authorList>
    </citation>
    <scope>NUCLEOTIDE SEQUENCE [LARGE SCALE GENOMIC DNA]</scope>
    <source>
        <strain evidence="7">G3</strain>
    </source>
</reference>
<dbReference type="EMBL" id="DS114391">
    <property type="protein sequence ID" value="EAX87830.1"/>
    <property type="molecule type" value="Genomic_DNA"/>
</dbReference>
<name>A2G4T6_TRIV3</name>
<feature type="domain" description="Clathrin/coatomer adaptor adaptin-like N-terminal" evidence="6">
    <location>
        <begin position="17"/>
        <end position="283"/>
    </location>
</feature>
<evidence type="ECO:0000256" key="3">
    <source>
        <dbReference type="ARBA" id="ARBA00022448"/>
    </source>
</evidence>
<evidence type="ECO:0000313" key="8">
    <source>
        <dbReference type="Proteomes" id="UP000001542"/>
    </source>
</evidence>
<evidence type="ECO:0000313" key="7">
    <source>
        <dbReference type="EMBL" id="EAX87830.1"/>
    </source>
</evidence>
<dbReference type="VEuPathDB" id="TrichDB:TVAGG3_0970910"/>
<dbReference type="GO" id="GO:0016192">
    <property type="term" value="P:vesicle-mediated transport"/>
    <property type="evidence" value="ECO:0000318"/>
    <property type="project" value="GO_Central"/>
</dbReference>
<dbReference type="VEuPathDB" id="TrichDB:TVAG_421690"/>
<evidence type="ECO:0000256" key="2">
    <source>
        <dbReference type="ARBA" id="ARBA00006613"/>
    </source>
</evidence>
<keyword evidence="3" id="KW-0813">Transport</keyword>
<dbReference type="InParanoid" id="A2G4T6"/>
<evidence type="ECO:0000256" key="5">
    <source>
        <dbReference type="ARBA" id="ARBA00023136"/>
    </source>
</evidence>
<keyword evidence="4" id="KW-0653">Protein transport</keyword>
<dbReference type="InterPro" id="IPR026739">
    <property type="entry name" value="AP_beta"/>
</dbReference>